<dbReference type="InterPro" id="IPR003509">
    <property type="entry name" value="UPF0102_YraN-like"/>
</dbReference>
<dbReference type="Gene3D" id="3.40.1350.10">
    <property type="match status" value="1"/>
</dbReference>
<dbReference type="InterPro" id="IPR011856">
    <property type="entry name" value="tRNA_endonuc-like_dom_sf"/>
</dbReference>
<dbReference type="HAMAP" id="MF_00048">
    <property type="entry name" value="UPF0102"/>
    <property type="match status" value="1"/>
</dbReference>
<reference evidence="4 6" key="1">
    <citation type="submission" date="2023-07" db="EMBL/GenBank/DDBJ databases">
        <title>Unpublished Manusciprt.</title>
        <authorList>
            <person name="Aydin F."/>
            <person name="Tarhane S."/>
            <person name="Saticioglu I.B."/>
            <person name="Karakaya E."/>
            <person name="Abay S."/>
            <person name="Guran O."/>
            <person name="Bozkurt E."/>
            <person name="Uzum N."/>
            <person name="Olgun K."/>
            <person name="Jablonski D."/>
        </authorList>
    </citation>
    <scope>NUCLEOTIDE SEQUENCE</scope>
    <source>
        <strain evidence="6">faydin-H75</strain>
        <strain evidence="4">Faydin-H76</strain>
    </source>
</reference>
<evidence type="ECO:0000313" key="5">
    <source>
        <dbReference type="Proteomes" id="UP001177258"/>
    </source>
</evidence>
<evidence type="ECO:0000313" key="4">
    <source>
        <dbReference type="EMBL" id="MDP2538538.1"/>
    </source>
</evidence>
<dbReference type="NCBIfam" id="NF009152">
    <property type="entry name" value="PRK12497.2-4"/>
    <property type="match status" value="1"/>
</dbReference>
<accession>A0AA90T4N9</accession>
<dbReference type="AlphaFoldDB" id="A0AA90T4N9"/>
<protein>
    <recommendedName>
        <fullName evidence="2">UPF0102 protein Q5I04_01895</fullName>
    </recommendedName>
</protein>
<dbReference type="EMBL" id="JAUYZK010000002">
    <property type="protein sequence ID" value="MDP2538538.1"/>
    <property type="molecule type" value="Genomic_DNA"/>
</dbReference>
<dbReference type="InterPro" id="IPR011335">
    <property type="entry name" value="Restrct_endonuc-II-like"/>
</dbReference>
<dbReference type="Pfam" id="PF02021">
    <property type="entry name" value="UPF0102"/>
    <property type="match status" value="1"/>
</dbReference>
<dbReference type="PANTHER" id="PTHR34039">
    <property type="entry name" value="UPF0102 PROTEIN YRAN"/>
    <property type="match status" value="1"/>
</dbReference>
<proteinExistence type="inferred from homology"/>
<sequence length="108" mass="12646">MSREKGFYAESLACEYLEKNGYEVVERNFSSRYGEIDIIALKNKILHFIEVKSGQNFEPIYAITPKKISKIIKTIEYYLLQYNPETTYCIDALIIKGEDIYMIENITL</sequence>
<dbReference type="PANTHER" id="PTHR34039:SF1">
    <property type="entry name" value="UPF0102 PROTEIN YRAN"/>
    <property type="match status" value="1"/>
</dbReference>
<keyword evidence="6" id="KW-1185">Reference proteome</keyword>
<evidence type="ECO:0000313" key="3">
    <source>
        <dbReference type="EMBL" id="MDO7252671.1"/>
    </source>
</evidence>
<dbReference type="SUPFAM" id="SSF52980">
    <property type="entry name" value="Restriction endonuclease-like"/>
    <property type="match status" value="1"/>
</dbReference>
<dbReference type="Proteomes" id="UP001240777">
    <property type="component" value="Unassembled WGS sequence"/>
</dbReference>
<dbReference type="EMBL" id="JAUPEV010000002">
    <property type="protein sequence ID" value="MDO7252671.1"/>
    <property type="molecule type" value="Genomic_DNA"/>
</dbReference>
<dbReference type="GO" id="GO:0003676">
    <property type="term" value="F:nucleic acid binding"/>
    <property type="evidence" value="ECO:0007669"/>
    <property type="project" value="InterPro"/>
</dbReference>
<evidence type="ECO:0000256" key="2">
    <source>
        <dbReference type="HAMAP-Rule" id="MF_00048"/>
    </source>
</evidence>
<dbReference type="RefSeq" id="WP_305516513.1">
    <property type="nucleotide sequence ID" value="NZ_JAUPEV010000002.1"/>
</dbReference>
<organism evidence="4 5">
    <name type="scientific">Helicobacter cappadocius</name>
    <dbReference type="NCBI Taxonomy" id="3063998"/>
    <lineage>
        <taxon>Bacteria</taxon>
        <taxon>Pseudomonadati</taxon>
        <taxon>Campylobacterota</taxon>
        <taxon>Epsilonproteobacteria</taxon>
        <taxon>Campylobacterales</taxon>
        <taxon>Helicobacteraceae</taxon>
        <taxon>Helicobacter</taxon>
    </lineage>
</organism>
<evidence type="ECO:0000256" key="1">
    <source>
        <dbReference type="ARBA" id="ARBA00006738"/>
    </source>
</evidence>
<comment type="caution">
    <text evidence="4">The sequence shown here is derived from an EMBL/GenBank/DDBJ whole genome shotgun (WGS) entry which is preliminary data.</text>
</comment>
<comment type="similarity">
    <text evidence="1 2">Belongs to the UPF0102 family.</text>
</comment>
<gene>
    <name evidence="3" type="ORF">Q5I04_01895</name>
    <name evidence="4" type="ORF">Q5I06_01895</name>
</gene>
<reference evidence="3 5" key="3">
    <citation type="journal article" date="2024" name="Syst. Appl. Microbiol.">
        <title>Helicobacter cappadocius sp. nov., from lizards: The first psychrotrophic Helicobacter species.</title>
        <authorList>
            <person name="Aydin F."/>
            <person name="Tarhane S."/>
            <person name="Karakaya E."/>
            <person name="Abay S."/>
            <person name="Kayman T."/>
            <person name="Guran O."/>
            <person name="Bozkurt E."/>
            <person name="Uzum N."/>
            <person name="Avci A."/>
            <person name="Olgun K."/>
            <person name="Jablonski D."/>
            <person name="Guran C."/>
            <person name="Burcin Saticioglu I."/>
        </authorList>
    </citation>
    <scope>NUCLEOTIDE SEQUENCE [LARGE SCALE GENOMIC DNA]</scope>
    <source>
        <strain evidence="3">Faydin-H75</strain>
        <strain evidence="5">faydin-H76</strain>
    </source>
</reference>
<evidence type="ECO:0000313" key="6">
    <source>
        <dbReference type="Proteomes" id="UP001240777"/>
    </source>
</evidence>
<dbReference type="Proteomes" id="UP001177258">
    <property type="component" value="Unassembled WGS sequence"/>
</dbReference>
<name>A0AA90T4N9_9HELI</name>
<reference evidence="3" key="2">
    <citation type="submission" date="2023-07" db="EMBL/GenBank/DDBJ databases">
        <authorList>
            <person name="Aydin F."/>
            <person name="Tarhane S."/>
            <person name="Saticioglu I.B."/>
            <person name="Karakaya E."/>
            <person name="Abay S."/>
            <person name="Guran O."/>
            <person name="Bozkurt E."/>
            <person name="Uzum N."/>
            <person name="Olgun K."/>
            <person name="Jablonski D."/>
        </authorList>
    </citation>
    <scope>NUCLEOTIDE SEQUENCE</scope>
    <source>
        <strain evidence="3">Faydin-H75</strain>
    </source>
</reference>